<evidence type="ECO:0000313" key="4">
    <source>
        <dbReference type="Proteomes" id="UP000085678"/>
    </source>
</evidence>
<feature type="coiled-coil region" evidence="2">
    <location>
        <begin position="130"/>
        <end position="183"/>
    </location>
</feature>
<proteinExistence type="inferred from homology"/>
<sequence>MAGGYMAQMLDELMGRNRNLDPSESKADFSWDSPEVCKHFLCGFCPCELFINTRADLGQCNKIHDEDLKRQYSESPKFQKMGFEEDFERYLNTLVADVERRIRRGHQRLSLNNNAGTPGNPNPIAKDEKIKMLTERINDLVEQAENLGCEGKVEEAQGVLKLCEQLREERTQLETSLKIAAENEKQMEVCDVCGALLIVGDVPQRVDEHLIGKQHAGYARIRAYLEEKKDKRKKVEIEREERLRKEREEREKEREKEREERRRKEKEREDSRRRRSRSRDRERRRSRSRERRRRSRSRDRHSRSRRSRSRERRRSSSRSRSKRSRSRSRGHKSSRHRSRSRERERSRRGSRERSRERDRRSKENVDEPKPDTAVEEKENGIDEKSSTAEEIKEEVDLKESIEVGSGDKTDVNEDSTEPLSSKIPPQSAPESIENSDTLDSLGSEGESESRT</sequence>
<dbReference type="GO" id="GO:0005685">
    <property type="term" value="C:U1 snRNP"/>
    <property type="evidence" value="ECO:0007669"/>
    <property type="project" value="InterPro"/>
</dbReference>
<keyword evidence="2" id="KW-0175">Coiled coil</keyword>
<dbReference type="GO" id="GO:0003729">
    <property type="term" value="F:mRNA binding"/>
    <property type="evidence" value="ECO:0007669"/>
    <property type="project" value="InterPro"/>
</dbReference>
<feature type="region of interest" description="Disordered" evidence="3">
    <location>
        <begin position="252"/>
        <end position="451"/>
    </location>
</feature>
<name>A0A1S3H6U7_LINAN</name>
<organism evidence="4 6">
    <name type="scientific">Lingula anatina</name>
    <name type="common">Brachiopod</name>
    <name type="synonym">Lingula unguis</name>
    <dbReference type="NCBI Taxonomy" id="7574"/>
    <lineage>
        <taxon>Eukaryota</taxon>
        <taxon>Metazoa</taxon>
        <taxon>Spiralia</taxon>
        <taxon>Lophotrochozoa</taxon>
        <taxon>Brachiopoda</taxon>
        <taxon>Linguliformea</taxon>
        <taxon>Lingulata</taxon>
        <taxon>Lingulida</taxon>
        <taxon>Linguloidea</taxon>
        <taxon>Lingulidae</taxon>
        <taxon>Lingula</taxon>
    </lineage>
</organism>
<evidence type="ECO:0000313" key="5">
    <source>
        <dbReference type="RefSeq" id="XP_013381844.1"/>
    </source>
</evidence>
<evidence type="ECO:0000256" key="3">
    <source>
        <dbReference type="SAM" id="MobiDB-lite"/>
    </source>
</evidence>
<comment type="similarity">
    <text evidence="1">Belongs to the Luc7 family.</text>
</comment>
<evidence type="ECO:0000256" key="2">
    <source>
        <dbReference type="SAM" id="Coils"/>
    </source>
</evidence>
<feature type="compositionally biased region" description="Basic residues" evidence="3">
    <location>
        <begin position="273"/>
        <end position="340"/>
    </location>
</feature>
<accession>A0A1S3H6U7</accession>
<dbReference type="AlphaFoldDB" id="A0A1S3H6U7"/>
<feature type="compositionally biased region" description="Basic and acidic residues" evidence="3">
    <location>
        <begin position="252"/>
        <end position="272"/>
    </location>
</feature>
<evidence type="ECO:0000256" key="1">
    <source>
        <dbReference type="ARBA" id="ARBA00005655"/>
    </source>
</evidence>
<dbReference type="RefSeq" id="XP_013381844.1">
    <property type="nucleotide sequence ID" value="XM_013526390.1"/>
</dbReference>
<dbReference type="InterPro" id="IPR004882">
    <property type="entry name" value="Luc7-rel"/>
</dbReference>
<dbReference type="GeneID" id="106152697"/>
<dbReference type="RefSeq" id="XP_013381845.1">
    <property type="nucleotide sequence ID" value="XM_013526391.1"/>
</dbReference>
<dbReference type="PANTHER" id="PTHR12375">
    <property type="entry name" value="RNA-BINDING PROTEIN LUC7-RELATED"/>
    <property type="match status" value="1"/>
</dbReference>
<dbReference type="Proteomes" id="UP000085678">
    <property type="component" value="Unplaced"/>
</dbReference>
<reference evidence="5 6" key="1">
    <citation type="submission" date="2025-04" db="UniProtKB">
        <authorList>
            <consortium name="RefSeq"/>
        </authorList>
    </citation>
    <scope>IDENTIFICATION</scope>
    <source>
        <tissue evidence="5 6">Gonads</tissue>
    </source>
</reference>
<keyword evidence="4" id="KW-1185">Reference proteome</keyword>
<dbReference type="Pfam" id="PF03194">
    <property type="entry name" value="LUC7"/>
    <property type="match status" value="1"/>
</dbReference>
<dbReference type="KEGG" id="lak:106152697"/>
<dbReference type="OrthoDB" id="10266921at2759"/>
<dbReference type="GO" id="GO:0006376">
    <property type="term" value="P:mRNA splice site recognition"/>
    <property type="evidence" value="ECO:0007669"/>
    <property type="project" value="InterPro"/>
</dbReference>
<evidence type="ECO:0000313" key="6">
    <source>
        <dbReference type="RefSeq" id="XP_013381845.1"/>
    </source>
</evidence>
<feature type="compositionally biased region" description="Basic and acidic residues" evidence="3">
    <location>
        <begin position="341"/>
        <end position="411"/>
    </location>
</feature>
<gene>
    <name evidence="5 6" type="primary">LOC106152697</name>
</gene>
<dbReference type="STRING" id="7574.A0A1S3H6U7"/>
<protein>
    <submittedName>
        <fullName evidence="5 6">Luc7-like protein 3 isoform X1</fullName>
    </submittedName>
</protein>
<feature type="compositionally biased region" description="Polar residues" evidence="3">
    <location>
        <begin position="428"/>
        <end position="440"/>
    </location>
</feature>